<organism evidence="8 9">
    <name type="scientific">Sunxiuqinia elliptica</name>
    <dbReference type="NCBI Taxonomy" id="655355"/>
    <lineage>
        <taxon>Bacteria</taxon>
        <taxon>Pseudomonadati</taxon>
        <taxon>Bacteroidota</taxon>
        <taxon>Bacteroidia</taxon>
        <taxon>Marinilabiliales</taxon>
        <taxon>Prolixibacteraceae</taxon>
        <taxon>Sunxiuqinia</taxon>
    </lineage>
</organism>
<dbReference type="InterPro" id="IPR011990">
    <property type="entry name" value="TPR-like_helical_dom_sf"/>
</dbReference>
<keyword evidence="3" id="KW-0732">Signal</keyword>
<keyword evidence="4" id="KW-0472">Membrane</keyword>
<dbReference type="Gene3D" id="1.25.40.390">
    <property type="match status" value="1"/>
</dbReference>
<comment type="subcellular location">
    <subcellularLocation>
        <location evidence="1">Cell outer membrane</location>
    </subcellularLocation>
</comment>
<evidence type="ECO:0000256" key="3">
    <source>
        <dbReference type="ARBA" id="ARBA00022729"/>
    </source>
</evidence>
<evidence type="ECO:0000259" key="6">
    <source>
        <dbReference type="Pfam" id="PF07980"/>
    </source>
</evidence>
<evidence type="ECO:0000256" key="5">
    <source>
        <dbReference type="ARBA" id="ARBA00023237"/>
    </source>
</evidence>
<reference evidence="8 9" key="1">
    <citation type="submission" date="2016-10" db="EMBL/GenBank/DDBJ databases">
        <authorList>
            <person name="de Groot N.N."/>
        </authorList>
    </citation>
    <scope>NUCLEOTIDE SEQUENCE [LARGE SCALE GENOMIC DNA]</scope>
    <source>
        <strain evidence="8 9">CGMCC 1.9156</strain>
    </source>
</reference>
<dbReference type="EMBL" id="FONW01000008">
    <property type="protein sequence ID" value="SFF52258.1"/>
    <property type="molecule type" value="Genomic_DNA"/>
</dbReference>
<evidence type="ECO:0000256" key="1">
    <source>
        <dbReference type="ARBA" id="ARBA00004442"/>
    </source>
</evidence>
<name>A0A1I2JDU0_9BACT</name>
<feature type="domain" description="RagB/SusD" evidence="6">
    <location>
        <begin position="294"/>
        <end position="583"/>
    </location>
</feature>
<evidence type="ECO:0000313" key="9">
    <source>
        <dbReference type="Proteomes" id="UP000198964"/>
    </source>
</evidence>
<dbReference type="InterPro" id="IPR012944">
    <property type="entry name" value="SusD_RagB_dom"/>
</dbReference>
<dbReference type="PROSITE" id="PS51257">
    <property type="entry name" value="PROKAR_LIPOPROTEIN"/>
    <property type="match status" value="1"/>
</dbReference>
<comment type="similarity">
    <text evidence="2">Belongs to the SusD family.</text>
</comment>
<dbReference type="STRING" id="655355.SAMN05216283_108122"/>
<dbReference type="InterPro" id="IPR033985">
    <property type="entry name" value="SusD-like_N"/>
</dbReference>
<protein>
    <submittedName>
        <fullName evidence="8">Starch-binding associating with outer membrane</fullName>
    </submittedName>
</protein>
<proteinExistence type="inferred from homology"/>
<keyword evidence="9" id="KW-1185">Reference proteome</keyword>
<dbReference type="RefSeq" id="WP_093920634.1">
    <property type="nucleotide sequence ID" value="NZ_FONW01000008.1"/>
</dbReference>
<dbReference type="SUPFAM" id="SSF48452">
    <property type="entry name" value="TPR-like"/>
    <property type="match status" value="1"/>
</dbReference>
<sequence length="585" mass="66833">MKNKNTILLLLAALIISSCNDSFLERYPTDELSPQTVFSSENDLKTYTNSYYSLLQEGSEIYGESTDNIVKSSLPREIQGTRLVPTTDSKWGWSGLRHINFFLTNENVLNFPNEEVKNHYLGLSRFFRAFFYFEKVRYYGDVPWYNQVIESNDDELLQKARDPRSLVMDSVLTDLNFAIAHLDDTKSLERVSKWTALALKSRICLYEGTFRKYHPEFNVADADKFLTEAAEAAQELINSGQYSIYNKTSGPTGKPYLDVFSHLKSDDVMDEIILTRRYDADLGLKHNVQFYLTSRTYGKPGLEKNLVNSYLMSDGSRFTDVAGYDTLQFFDEIQNRDPRLSQTIVTPGYTRINSSQPVSPNFENTTTGYQPIKYLNDPSMDLSSQSAQDLPLFRYAEVLVNFAEAKAELGTLTQADLDLSINQLRDRVGMPHLVLVDANANPDPFLENMYKNVSATNKGVILEIRRERQIELVMELNFRWDDLMRWKEGHLVALPFQGMYFPGPGKYDLDRDGKIDVEIYMGEKPPSTGAFQLPLSDLSGNGKGYVLPNKGVNKVFDEEKDYFWPLPIEDLTLNPNLTQNPGWGK</sequence>
<evidence type="ECO:0000256" key="2">
    <source>
        <dbReference type="ARBA" id="ARBA00006275"/>
    </source>
</evidence>
<dbReference type="Pfam" id="PF07980">
    <property type="entry name" value="SusD_RagB"/>
    <property type="match status" value="1"/>
</dbReference>
<accession>A0A1I2JDU0</accession>
<dbReference type="GO" id="GO:0009279">
    <property type="term" value="C:cell outer membrane"/>
    <property type="evidence" value="ECO:0007669"/>
    <property type="project" value="UniProtKB-SubCell"/>
</dbReference>
<dbReference type="Pfam" id="PF14322">
    <property type="entry name" value="SusD-like_3"/>
    <property type="match status" value="1"/>
</dbReference>
<gene>
    <name evidence="8" type="ORF">SAMN05216283_108122</name>
</gene>
<feature type="domain" description="SusD-like N-terminal" evidence="7">
    <location>
        <begin position="110"/>
        <end position="205"/>
    </location>
</feature>
<keyword evidence="5" id="KW-0998">Cell outer membrane</keyword>
<evidence type="ECO:0000259" key="7">
    <source>
        <dbReference type="Pfam" id="PF14322"/>
    </source>
</evidence>
<dbReference type="AlphaFoldDB" id="A0A1I2JDU0"/>
<evidence type="ECO:0000313" key="8">
    <source>
        <dbReference type="EMBL" id="SFF52258.1"/>
    </source>
</evidence>
<dbReference type="Proteomes" id="UP000198964">
    <property type="component" value="Unassembled WGS sequence"/>
</dbReference>
<evidence type="ECO:0000256" key="4">
    <source>
        <dbReference type="ARBA" id="ARBA00023136"/>
    </source>
</evidence>